<dbReference type="Proteomes" id="UP000823388">
    <property type="component" value="Chromosome 3K"/>
</dbReference>
<reference evidence="2" key="1">
    <citation type="submission" date="2020-05" db="EMBL/GenBank/DDBJ databases">
        <title>WGS assembly of Panicum virgatum.</title>
        <authorList>
            <person name="Lovell J.T."/>
            <person name="Jenkins J."/>
            <person name="Shu S."/>
            <person name="Juenger T.E."/>
            <person name="Schmutz J."/>
        </authorList>
    </citation>
    <scope>NUCLEOTIDE SEQUENCE</scope>
    <source>
        <strain evidence="2">AP13</strain>
    </source>
</reference>
<dbReference type="AlphaFoldDB" id="A0A8T0V2Q1"/>
<name>A0A8T0V2Q1_PANVG</name>
<dbReference type="Pfam" id="PF20241">
    <property type="entry name" value="DUF6598"/>
    <property type="match status" value="1"/>
</dbReference>
<accession>A0A8T0V2Q1</accession>
<proteinExistence type="predicted"/>
<organism evidence="2 3">
    <name type="scientific">Panicum virgatum</name>
    <name type="common">Blackwell switchgrass</name>
    <dbReference type="NCBI Taxonomy" id="38727"/>
    <lineage>
        <taxon>Eukaryota</taxon>
        <taxon>Viridiplantae</taxon>
        <taxon>Streptophyta</taxon>
        <taxon>Embryophyta</taxon>
        <taxon>Tracheophyta</taxon>
        <taxon>Spermatophyta</taxon>
        <taxon>Magnoliopsida</taxon>
        <taxon>Liliopsida</taxon>
        <taxon>Poales</taxon>
        <taxon>Poaceae</taxon>
        <taxon>PACMAD clade</taxon>
        <taxon>Panicoideae</taxon>
        <taxon>Panicodae</taxon>
        <taxon>Paniceae</taxon>
        <taxon>Panicinae</taxon>
        <taxon>Panicum</taxon>
        <taxon>Panicum sect. Hiantes</taxon>
    </lineage>
</organism>
<evidence type="ECO:0000259" key="1">
    <source>
        <dbReference type="Pfam" id="PF20241"/>
    </source>
</evidence>
<sequence length="352" mass="39592">MDSSQMKQGTFDADGRKITSTGGSWSTRMRHAFIVENSTHRDGAIYKENWGYWGQGCPYNLADRTEIVILTDIYASSTNLNLDHTCTNLSSGDYPTHTQIHVGIIFREIIVPCFPEPECCVEHFSNEMVQIFSLMLAKTPIKSDSIQMYGYFAARDYLDGHLNYVFNRSRDNPVVVQQGSLIEMTGPSRGICMCSEREREDDDLQLIDGLITLGEYMSRRPFTLRFNGSSGGAVDMCLTLIDKGMEAIIDVVISKVQSTFDLSLSSFVPVMEEYKEVKLFHGTVGEMCQKRFVVAIPVDTMMQLKFKVAKGGADDEIVHFCSVGSNHYECVSRHIKFEEACVSVKMTVLPYT</sequence>
<dbReference type="EMBL" id="CM029041">
    <property type="protein sequence ID" value="KAG2628535.1"/>
    <property type="molecule type" value="Genomic_DNA"/>
</dbReference>
<dbReference type="InterPro" id="IPR046533">
    <property type="entry name" value="DUF6598"/>
</dbReference>
<comment type="caution">
    <text evidence="2">The sequence shown here is derived from an EMBL/GenBank/DDBJ whole genome shotgun (WGS) entry which is preliminary data.</text>
</comment>
<protein>
    <recommendedName>
        <fullName evidence="1">DUF6598 domain-containing protein</fullName>
    </recommendedName>
</protein>
<keyword evidence="3" id="KW-1185">Reference proteome</keyword>
<evidence type="ECO:0000313" key="2">
    <source>
        <dbReference type="EMBL" id="KAG2628535.1"/>
    </source>
</evidence>
<gene>
    <name evidence="2" type="ORF">PVAP13_3KG249354</name>
</gene>
<dbReference type="PANTHER" id="PTHR33065">
    <property type="entry name" value="OS07G0486400 PROTEIN"/>
    <property type="match status" value="1"/>
</dbReference>
<feature type="domain" description="DUF6598" evidence="1">
    <location>
        <begin position="128"/>
        <end position="338"/>
    </location>
</feature>
<dbReference type="PANTHER" id="PTHR33065:SF19">
    <property type="entry name" value="OS11G0130700 PROTEIN"/>
    <property type="match status" value="1"/>
</dbReference>
<evidence type="ECO:0000313" key="3">
    <source>
        <dbReference type="Proteomes" id="UP000823388"/>
    </source>
</evidence>